<evidence type="ECO:0000259" key="9">
    <source>
        <dbReference type="PROSITE" id="PS50850"/>
    </source>
</evidence>
<feature type="transmembrane region" description="Helical" evidence="8">
    <location>
        <begin position="428"/>
        <end position="445"/>
    </location>
</feature>
<dbReference type="InterPro" id="IPR050360">
    <property type="entry name" value="MFS_Sugar_Transporters"/>
</dbReference>
<gene>
    <name evidence="10" type="primary">LAC12</name>
    <name evidence="10" type="ORF">CLCR_00573</name>
</gene>
<protein>
    <submittedName>
        <fullName evidence="10">Lactose permease</fullName>
    </submittedName>
</protein>
<dbReference type="InterPro" id="IPR036259">
    <property type="entry name" value="MFS_trans_sf"/>
</dbReference>
<dbReference type="InterPro" id="IPR003663">
    <property type="entry name" value="Sugar/inositol_transpt"/>
</dbReference>
<dbReference type="PROSITE" id="PS00216">
    <property type="entry name" value="SUGAR_TRANSPORT_1"/>
    <property type="match status" value="1"/>
</dbReference>
<dbReference type="PANTHER" id="PTHR48022:SF66">
    <property type="entry name" value="MFS HEXOSE TRANSPORTER"/>
    <property type="match status" value="1"/>
</dbReference>
<dbReference type="InterPro" id="IPR020846">
    <property type="entry name" value="MFS_dom"/>
</dbReference>
<evidence type="ECO:0000256" key="4">
    <source>
        <dbReference type="ARBA" id="ARBA00022692"/>
    </source>
</evidence>
<feature type="transmembrane region" description="Helical" evidence="8">
    <location>
        <begin position="80"/>
        <end position="103"/>
    </location>
</feature>
<comment type="caution">
    <text evidence="10">The sequence shown here is derived from an EMBL/GenBank/DDBJ whole genome shotgun (WGS) entry which is preliminary data.</text>
</comment>
<feature type="domain" description="Major facilitator superfamily (MFS) profile" evidence="9">
    <location>
        <begin position="42"/>
        <end position="482"/>
    </location>
</feature>
<dbReference type="Pfam" id="PF00083">
    <property type="entry name" value="Sugar_tr"/>
    <property type="match status" value="1"/>
</dbReference>
<dbReference type="GO" id="GO:0005351">
    <property type="term" value="F:carbohydrate:proton symporter activity"/>
    <property type="evidence" value="ECO:0007669"/>
    <property type="project" value="TreeGrafter"/>
</dbReference>
<keyword evidence="5 8" id="KW-1133">Transmembrane helix</keyword>
<dbReference type="Gene3D" id="1.20.1250.20">
    <property type="entry name" value="MFS general substrate transporter like domains"/>
    <property type="match status" value="1"/>
</dbReference>
<evidence type="ECO:0000313" key="10">
    <source>
        <dbReference type="EMBL" id="OCT44211.1"/>
    </source>
</evidence>
<feature type="transmembrane region" description="Helical" evidence="8">
    <location>
        <begin position="457"/>
        <end position="479"/>
    </location>
</feature>
<dbReference type="FunFam" id="1.20.1250.20:FF:000117">
    <property type="entry name" value="MFS hexose transporter"/>
    <property type="match status" value="1"/>
</dbReference>
<dbReference type="AlphaFoldDB" id="A0A1C1C6W6"/>
<dbReference type="OrthoDB" id="6133115at2759"/>
<evidence type="ECO:0000256" key="1">
    <source>
        <dbReference type="ARBA" id="ARBA00004141"/>
    </source>
</evidence>
<dbReference type="eggNOG" id="KOG0254">
    <property type="taxonomic scope" value="Eukaryota"/>
</dbReference>
<keyword evidence="6 8" id="KW-0472">Membrane</keyword>
<dbReference type="VEuPathDB" id="FungiDB:CLCR_00573"/>
<keyword evidence="11" id="KW-1185">Reference proteome</keyword>
<dbReference type="EMBL" id="LGRB01000021">
    <property type="protein sequence ID" value="OCT44211.1"/>
    <property type="molecule type" value="Genomic_DNA"/>
</dbReference>
<accession>A0A1C1C6W6</accession>
<feature type="transmembrane region" description="Helical" evidence="8">
    <location>
        <begin position="291"/>
        <end position="313"/>
    </location>
</feature>
<dbReference type="Proteomes" id="UP000094526">
    <property type="component" value="Unassembled WGS sequence"/>
</dbReference>
<dbReference type="NCBIfam" id="TIGR00879">
    <property type="entry name" value="SP"/>
    <property type="match status" value="1"/>
</dbReference>
<keyword evidence="3 7" id="KW-0813">Transport</keyword>
<dbReference type="InterPro" id="IPR005829">
    <property type="entry name" value="Sugar_transporter_CS"/>
</dbReference>
<feature type="transmembrane region" description="Helical" evidence="8">
    <location>
        <begin position="333"/>
        <end position="350"/>
    </location>
</feature>
<dbReference type="GO" id="GO:0016020">
    <property type="term" value="C:membrane"/>
    <property type="evidence" value="ECO:0007669"/>
    <property type="project" value="UniProtKB-SubCell"/>
</dbReference>
<feature type="transmembrane region" description="Helical" evidence="8">
    <location>
        <begin position="357"/>
        <end position="380"/>
    </location>
</feature>
<comment type="subcellular location">
    <subcellularLocation>
        <location evidence="1">Membrane</location>
        <topology evidence="1">Multi-pass membrane protein</topology>
    </subcellularLocation>
</comment>
<dbReference type="SUPFAM" id="SSF103473">
    <property type="entry name" value="MFS general substrate transporter"/>
    <property type="match status" value="1"/>
</dbReference>
<dbReference type="PROSITE" id="PS50850">
    <property type="entry name" value="MFS"/>
    <property type="match status" value="1"/>
</dbReference>
<evidence type="ECO:0000256" key="2">
    <source>
        <dbReference type="ARBA" id="ARBA00010992"/>
    </source>
</evidence>
<proteinExistence type="inferred from homology"/>
<evidence type="ECO:0000313" key="11">
    <source>
        <dbReference type="Proteomes" id="UP000094526"/>
    </source>
</evidence>
<sequence length="535" mass="60343">MVGIVAVQPAHKVEREVAVAEAPELRRVIWYKDPGLRKLYGLAIALFFASATTGYDGSMLNGLQILPVWQDYFKHPTGSLLGLFGSIYSIGSLAGLPFAPYLCDIFGRRIAIMAGCIFLFVGVAIQSASQNFSMFIAGRFFVGFGNSMASNSAPLLLTELCHPQHRGRVTTVYNQLWDIGSIAATWITFGTFTIKDNWSWRIPSILQAFPTLILFCFIWIIPESPRWLISKDRHAEALTTLAKYHSNGDETDLTVQFEYREIRETLRLEFESKKSSSFLDFLRTKGNRYRLLLVIALGLFSQWSGNGLTSYYFALVMKSIGVTDHNEQFEINGSKTIVSLIVGLIAAAVVDKFGRRPLFLTATFGMFVSFVLWTACSALYDLEGNLAAGKTVIFFIFLHGVFYNIAWSGLLVGYTVEIMPYKLRAKGLMLMNFFVQAALVFNQYINPIGLSHLQPRWRFYSIYCGWLLFEVLFVVVFFIETRGVTLEEVAKIFDGEDAEVAHVDIDAVHEKMQHHHVEVTEVETVSVPKKEHHDV</sequence>
<feature type="transmembrane region" description="Helical" evidence="8">
    <location>
        <begin position="110"/>
        <end position="128"/>
    </location>
</feature>
<evidence type="ECO:0000256" key="3">
    <source>
        <dbReference type="ARBA" id="ARBA00022448"/>
    </source>
</evidence>
<dbReference type="InterPro" id="IPR005828">
    <property type="entry name" value="MFS_sugar_transport-like"/>
</dbReference>
<name>A0A1C1C6W6_9EURO</name>
<comment type="similarity">
    <text evidence="2 7">Belongs to the major facilitator superfamily. Sugar transporter (TC 2.A.1.1) family.</text>
</comment>
<dbReference type="VEuPathDB" id="FungiDB:G647_01135"/>
<reference evidence="11" key="1">
    <citation type="submission" date="2015-07" db="EMBL/GenBank/DDBJ databases">
        <authorList>
            <person name="Teixeira M.M."/>
            <person name="Souza R.C."/>
            <person name="Almeida L.G."/>
            <person name="Vicente V.A."/>
            <person name="de Hoog S."/>
            <person name="Bocca A.L."/>
            <person name="de Almeida S.R."/>
            <person name="Vasconcelos A.T."/>
            <person name="Felipe M.S."/>
        </authorList>
    </citation>
    <scope>NUCLEOTIDE SEQUENCE [LARGE SCALE GENOMIC DNA]</scope>
    <source>
        <strain evidence="11">KSF</strain>
    </source>
</reference>
<evidence type="ECO:0000256" key="5">
    <source>
        <dbReference type="ARBA" id="ARBA00022989"/>
    </source>
</evidence>
<evidence type="ECO:0000256" key="6">
    <source>
        <dbReference type="ARBA" id="ARBA00023136"/>
    </source>
</evidence>
<evidence type="ECO:0000256" key="8">
    <source>
        <dbReference type="SAM" id="Phobius"/>
    </source>
</evidence>
<feature type="transmembrane region" description="Helical" evidence="8">
    <location>
        <begin position="39"/>
        <end position="60"/>
    </location>
</feature>
<organism evidence="10 11">
    <name type="scientific">Cladophialophora carrionii</name>
    <dbReference type="NCBI Taxonomy" id="86049"/>
    <lineage>
        <taxon>Eukaryota</taxon>
        <taxon>Fungi</taxon>
        <taxon>Dikarya</taxon>
        <taxon>Ascomycota</taxon>
        <taxon>Pezizomycotina</taxon>
        <taxon>Eurotiomycetes</taxon>
        <taxon>Chaetothyriomycetidae</taxon>
        <taxon>Chaetothyriales</taxon>
        <taxon>Herpotrichiellaceae</taxon>
        <taxon>Cladophialophora</taxon>
    </lineage>
</organism>
<evidence type="ECO:0000256" key="7">
    <source>
        <dbReference type="RuleBase" id="RU003346"/>
    </source>
</evidence>
<feature type="transmembrane region" description="Helical" evidence="8">
    <location>
        <begin position="392"/>
        <end position="416"/>
    </location>
</feature>
<dbReference type="PANTHER" id="PTHR48022">
    <property type="entry name" value="PLASTIDIC GLUCOSE TRANSPORTER 4"/>
    <property type="match status" value="1"/>
</dbReference>
<feature type="transmembrane region" description="Helical" evidence="8">
    <location>
        <begin position="200"/>
        <end position="221"/>
    </location>
</feature>
<keyword evidence="4 8" id="KW-0812">Transmembrane</keyword>